<proteinExistence type="predicted"/>
<protein>
    <submittedName>
        <fullName evidence="2">Uncharacterized protein</fullName>
    </submittedName>
</protein>
<evidence type="ECO:0000313" key="3">
    <source>
        <dbReference type="Proteomes" id="UP000176850"/>
    </source>
</evidence>
<dbReference type="Proteomes" id="UP000176850">
    <property type="component" value="Unassembled WGS sequence"/>
</dbReference>
<organism evidence="2 3">
    <name type="scientific">Candidatus Roizmanbacteria bacterium RIFCSPHIGHO2_01_FULL_39_24</name>
    <dbReference type="NCBI Taxonomy" id="1802032"/>
    <lineage>
        <taxon>Bacteria</taxon>
        <taxon>Candidatus Roizmaniibacteriota</taxon>
    </lineage>
</organism>
<evidence type="ECO:0000256" key="1">
    <source>
        <dbReference type="SAM" id="MobiDB-lite"/>
    </source>
</evidence>
<name>A0A1F7GKZ5_9BACT</name>
<feature type="compositionally biased region" description="Basic and acidic residues" evidence="1">
    <location>
        <begin position="12"/>
        <end position="22"/>
    </location>
</feature>
<sequence>MPDNDSEIQKLPPHERFEGELRKLRDRVEPFARNKQGELDPSIVVSGADKRDIKARTRWRAAVDAYLELWEDTVDNFDPEVHRRLNQYRVDEERLKARRVDITTRTGDIDNFHYSTEDINRADSIISLVLGDISTVEYDKLSDVSQEVAA</sequence>
<comment type="caution">
    <text evidence="2">The sequence shown here is derived from an EMBL/GenBank/DDBJ whole genome shotgun (WGS) entry which is preliminary data.</text>
</comment>
<feature type="region of interest" description="Disordered" evidence="1">
    <location>
        <begin position="1"/>
        <end position="22"/>
    </location>
</feature>
<evidence type="ECO:0000313" key="2">
    <source>
        <dbReference type="EMBL" id="OGK19202.1"/>
    </source>
</evidence>
<gene>
    <name evidence="2" type="ORF">A2799_00045</name>
</gene>
<reference evidence="2 3" key="1">
    <citation type="journal article" date="2016" name="Nat. Commun.">
        <title>Thousands of microbial genomes shed light on interconnected biogeochemical processes in an aquifer system.</title>
        <authorList>
            <person name="Anantharaman K."/>
            <person name="Brown C.T."/>
            <person name="Hug L.A."/>
            <person name="Sharon I."/>
            <person name="Castelle C.J."/>
            <person name="Probst A.J."/>
            <person name="Thomas B.C."/>
            <person name="Singh A."/>
            <person name="Wilkins M.J."/>
            <person name="Karaoz U."/>
            <person name="Brodie E.L."/>
            <person name="Williams K.H."/>
            <person name="Hubbard S.S."/>
            <person name="Banfield J.F."/>
        </authorList>
    </citation>
    <scope>NUCLEOTIDE SEQUENCE [LARGE SCALE GENOMIC DNA]</scope>
</reference>
<dbReference type="AlphaFoldDB" id="A0A1F7GKZ5"/>
<accession>A0A1F7GKZ5</accession>
<dbReference type="EMBL" id="MFZH01000016">
    <property type="protein sequence ID" value="OGK19202.1"/>
    <property type="molecule type" value="Genomic_DNA"/>
</dbReference>